<gene>
    <name evidence="4" type="ORF">M409DRAFT_29248</name>
</gene>
<sequence>MILPSRERRHPNRKDERCLHRTRCGGDIGYEAVASGTRADGSFEDLFIRSLVAASSCREHRKEDYRLGETRRRPIIRPDSQRYHANRRWLSSQPQKKQSAAAAAELPALPEISRHEYKELVNTYPEFDTKVERRRKKVEHQPLAPRLVLTPLEELSRTPGQREILPPEGPVHAANIRNFVRLLKKPLGRISHDKVWELYQFIQSPRPRYLDDDVFARFFRQLSWIQFKDSEITMQRYFELLDECIGEGVPLSREVWNGAINFAARWLRSATSNEVKVAIETWMRMENAGHEADSVTFNILFGVAVRAGRYALADTIYAELRSRDLPINRYFRASMIHYAGVKRDGDGVRQAFRDLVNAGEIVDTAVMNCVILALIRAGEAAAAENVFLRMKALHEQKFGVMSLKDWRRRRQLAKVLDTTGHRLRQEKQQHETSFFGGVYSADERREGVQKVTPIAPDSSTYALMIKHHAYTSGHLDKTRELLEEMRENKHHVHGSVYVHILRGFWTHGGYAFSAWNRRSLEDFWAEIMTASMPSLATPEIIQPAEAPEHDIPESSVDEEDRSDMLGAMMIDHQQTQVNSPHEEPDLDEEPVEIDTNELERPTYFAKGLALAAVHAFYKCTGSKRMLEVWDDIQTRWKDAPEDEREKVQDAVDRMIRQDSIYIH</sequence>
<evidence type="ECO:0008006" key="6">
    <source>
        <dbReference type="Google" id="ProtNLM"/>
    </source>
</evidence>
<dbReference type="PROSITE" id="PS51375">
    <property type="entry name" value="PPR"/>
    <property type="match status" value="1"/>
</dbReference>
<dbReference type="AlphaFoldDB" id="A0A6A6C3F0"/>
<proteinExistence type="predicted"/>
<feature type="compositionally biased region" description="Low complexity" evidence="3">
    <location>
        <begin position="90"/>
        <end position="103"/>
    </location>
</feature>
<accession>A0A6A6C3F0</accession>
<keyword evidence="1" id="KW-0677">Repeat</keyword>
<dbReference type="InterPro" id="IPR011990">
    <property type="entry name" value="TPR-like_helical_dom_sf"/>
</dbReference>
<reference evidence="4" key="1">
    <citation type="journal article" date="2020" name="Stud. Mycol.">
        <title>101 Dothideomycetes genomes: a test case for predicting lifestyles and emergence of pathogens.</title>
        <authorList>
            <person name="Haridas S."/>
            <person name="Albert R."/>
            <person name="Binder M."/>
            <person name="Bloem J."/>
            <person name="Labutti K."/>
            <person name="Salamov A."/>
            <person name="Andreopoulos B."/>
            <person name="Baker S."/>
            <person name="Barry K."/>
            <person name="Bills G."/>
            <person name="Bluhm B."/>
            <person name="Cannon C."/>
            <person name="Castanera R."/>
            <person name="Culley D."/>
            <person name="Daum C."/>
            <person name="Ezra D."/>
            <person name="Gonzalez J."/>
            <person name="Henrissat B."/>
            <person name="Kuo A."/>
            <person name="Liang C."/>
            <person name="Lipzen A."/>
            <person name="Lutzoni F."/>
            <person name="Magnuson J."/>
            <person name="Mondo S."/>
            <person name="Nolan M."/>
            <person name="Ohm R."/>
            <person name="Pangilinan J."/>
            <person name="Park H.-J."/>
            <person name="Ramirez L."/>
            <person name="Alfaro M."/>
            <person name="Sun H."/>
            <person name="Tritt A."/>
            <person name="Yoshinaga Y."/>
            <person name="Zwiers L.-H."/>
            <person name="Turgeon B."/>
            <person name="Goodwin S."/>
            <person name="Spatafora J."/>
            <person name="Crous P."/>
            <person name="Grigoriev I."/>
        </authorList>
    </citation>
    <scope>NUCLEOTIDE SEQUENCE</scope>
    <source>
        <strain evidence="4">ATCC 36951</strain>
    </source>
</reference>
<feature type="region of interest" description="Disordered" evidence="3">
    <location>
        <begin position="83"/>
        <end position="103"/>
    </location>
</feature>
<dbReference type="Gene3D" id="1.25.40.10">
    <property type="entry name" value="Tetratricopeptide repeat domain"/>
    <property type="match status" value="1"/>
</dbReference>
<dbReference type="EMBL" id="ML993627">
    <property type="protein sequence ID" value="KAF2160402.1"/>
    <property type="molecule type" value="Genomic_DNA"/>
</dbReference>
<protein>
    <recommendedName>
        <fullName evidence="6">Pentacotripeptide-repeat region of PRORP domain-containing protein</fullName>
    </recommendedName>
</protein>
<dbReference type="OrthoDB" id="1908178at2759"/>
<dbReference type="GeneID" id="54562652"/>
<dbReference type="Proteomes" id="UP000799537">
    <property type="component" value="Unassembled WGS sequence"/>
</dbReference>
<evidence type="ECO:0000313" key="5">
    <source>
        <dbReference type="Proteomes" id="UP000799537"/>
    </source>
</evidence>
<feature type="repeat" description="PPR" evidence="2">
    <location>
        <begin position="457"/>
        <end position="492"/>
    </location>
</feature>
<name>A0A6A6C3F0_ZASCE</name>
<evidence type="ECO:0000256" key="3">
    <source>
        <dbReference type="SAM" id="MobiDB-lite"/>
    </source>
</evidence>
<evidence type="ECO:0000313" key="4">
    <source>
        <dbReference type="EMBL" id="KAF2160402.1"/>
    </source>
</evidence>
<keyword evidence="5" id="KW-1185">Reference proteome</keyword>
<dbReference type="PANTHER" id="PTHR47941">
    <property type="entry name" value="PENTATRICOPEPTIDE REPEAT-CONTAINING PROTEIN 3, MITOCHONDRIAL"/>
    <property type="match status" value="1"/>
</dbReference>
<evidence type="ECO:0000256" key="1">
    <source>
        <dbReference type="ARBA" id="ARBA00022737"/>
    </source>
</evidence>
<dbReference type="RefSeq" id="XP_033661291.1">
    <property type="nucleotide sequence ID" value="XM_033809380.1"/>
</dbReference>
<dbReference type="InterPro" id="IPR002885">
    <property type="entry name" value="PPR_rpt"/>
</dbReference>
<organism evidence="4 5">
    <name type="scientific">Zasmidium cellare ATCC 36951</name>
    <dbReference type="NCBI Taxonomy" id="1080233"/>
    <lineage>
        <taxon>Eukaryota</taxon>
        <taxon>Fungi</taxon>
        <taxon>Dikarya</taxon>
        <taxon>Ascomycota</taxon>
        <taxon>Pezizomycotina</taxon>
        <taxon>Dothideomycetes</taxon>
        <taxon>Dothideomycetidae</taxon>
        <taxon>Mycosphaerellales</taxon>
        <taxon>Mycosphaerellaceae</taxon>
        <taxon>Zasmidium</taxon>
    </lineage>
</organism>
<evidence type="ECO:0000256" key="2">
    <source>
        <dbReference type="PROSITE-ProRule" id="PRU00708"/>
    </source>
</evidence>